<proteinExistence type="predicted"/>
<dbReference type="EMBL" id="MATO01000037">
    <property type="protein sequence ID" value="OCS90402.1"/>
    <property type="molecule type" value="Genomic_DNA"/>
</dbReference>
<protein>
    <submittedName>
        <fullName evidence="2">Uncharacterized protein</fullName>
    </submittedName>
</protein>
<keyword evidence="1" id="KW-0812">Transmembrane</keyword>
<name>A0A1C0YTC1_9BACL</name>
<evidence type="ECO:0000256" key="1">
    <source>
        <dbReference type="SAM" id="Phobius"/>
    </source>
</evidence>
<dbReference type="Proteomes" id="UP000093482">
    <property type="component" value="Unassembled WGS sequence"/>
</dbReference>
<evidence type="ECO:0000313" key="2">
    <source>
        <dbReference type="EMBL" id="OCS90402.1"/>
    </source>
</evidence>
<evidence type="ECO:0000313" key="3">
    <source>
        <dbReference type="Proteomes" id="UP000093482"/>
    </source>
</evidence>
<organism evidence="2 3">
    <name type="scientific">Caryophanon latum</name>
    <dbReference type="NCBI Taxonomy" id="33977"/>
    <lineage>
        <taxon>Bacteria</taxon>
        <taxon>Bacillati</taxon>
        <taxon>Bacillota</taxon>
        <taxon>Bacilli</taxon>
        <taxon>Bacillales</taxon>
        <taxon>Caryophanaceae</taxon>
        <taxon>Caryophanon</taxon>
    </lineage>
</organism>
<gene>
    <name evidence="2" type="ORF">A6K76_11085</name>
</gene>
<sequence>MEHLRQQLAIRSSLLIPLLIALIVCIVVTPIPTTALFLPIIAYFCMRLYKQLQHEQLDAFSITFELGCILFMMTLFIAAHRVMY</sequence>
<accession>A0A1C0YTC1</accession>
<reference evidence="2 3" key="1">
    <citation type="submission" date="2016-07" db="EMBL/GenBank/DDBJ databases">
        <title>Caryophanon latum genome sequencing.</title>
        <authorList>
            <person name="Verma A."/>
            <person name="Pal Y."/>
            <person name="Krishnamurthi S."/>
        </authorList>
    </citation>
    <scope>NUCLEOTIDE SEQUENCE [LARGE SCALE GENOMIC DNA]</scope>
    <source>
        <strain evidence="2 3">DSM 14151</strain>
    </source>
</reference>
<feature type="transmembrane region" description="Helical" evidence="1">
    <location>
        <begin position="14"/>
        <end position="45"/>
    </location>
</feature>
<keyword evidence="1" id="KW-1133">Transmembrane helix</keyword>
<keyword evidence="3" id="KW-1185">Reference proteome</keyword>
<comment type="caution">
    <text evidence="2">The sequence shown here is derived from an EMBL/GenBank/DDBJ whole genome shotgun (WGS) entry which is preliminary data.</text>
</comment>
<dbReference type="AlphaFoldDB" id="A0A1C0YTC1"/>
<dbReference type="RefSeq" id="WP_066464606.1">
    <property type="nucleotide sequence ID" value="NZ_MATO01000037.1"/>
</dbReference>
<feature type="transmembrane region" description="Helical" evidence="1">
    <location>
        <begin position="57"/>
        <end position="79"/>
    </location>
</feature>
<keyword evidence="1" id="KW-0472">Membrane</keyword>
<dbReference type="OrthoDB" id="10008733at2"/>